<dbReference type="AlphaFoldDB" id="A0A8H5ZLT2"/>
<dbReference type="EMBL" id="WNKQ01000003">
    <property type="protein sequence ID" value="KAF5852641.1"/>
    <property type="molecule type" value="Genomic_DNA"/>
</dbReference>
<protein>
    <submittedName>
        <fullName evidence="2">Uncharacterized protein</fullName>
    </submittedName>
</protein>
<sequence>MCMPRVVCCAKSDSLAPFHPANHYHTTTTTTLFSSLPFPSLFLSTPFPAPIPLLSARHSSLSSRFILIQSPLVPFFLASSRFLFFWLHTTYLHTHPPALGLEASEV</sequence>
<feature type="transmembrane region" description="Helical" evidence="1">
    <location>
        <begin position="65"/>
        <end position="87"/>
    </location>
</feature>
<keyword evidence="1" id="KW-1133">Transmembrane helix</keyword>
<name>A0A8H5ZLT2_COCSA</name>
<dbReference type="Proteomes" id="UP000624244">
    <property type="component" value="Unassembled WGS sequence"/>
</dbReference>
<comment type="caution">
    <text evidence="2">The sequence shown here is derived from an EMBL/GenBank/DDBJ whole genome shotgun (WGS) entry which is preliminary data.</text>
</comment>
<evidence type="ECO:0000313" key="3">
    <source>
        <dbReference type="Proteomes" id="UP000624244"/>
    </source>
</evidence>
<proteinExistence type="predicted"/>
<evidence type="ECO:0000256" key="1">
    <source>
        <dbReference type="SAM" id="Phobius"/>
    </source>
</evidence>
<keyword evidence="1" id="KW-0472">Membrane</keyword>
<reference evidence="2" key="1">
    <citation type="submission" date="2019-11" db="EMBL/GenBank/DDBJ databases">
        <title>Bipolaris sorokiniana Genome sequencing.</title>
        <authorList>
            <person name="Wang H."/>
        </authorList>
    </citation>
    <scope>NUCLEOTIDE SEQUENCE</scope>
</reference>
<keyword evidence="1" id="KW-0812">Transmembrane</keyword>
<organism evidence="2 3">
    <name type="scientific">Cochliobolus sativus</name>
    <name type="common">Common root rot and spot blotch fungus</name>
    <name type="synonym">Bipolaris sorokiniana</name>
    <dbReference type="NCBI Taxonomy" id="45130"/>
    <lineage>
        <taxon>Eukaryota</taxon>
        <taxon>Fungi</taxon>
        <taxon>Dikarya</taxon>
        <taxon>Ascomycota</taxon>
        <taxon>Pezizomycotina</taxon>
        <taxon>Dothideomycetes</taxon>
        <taxon>Pleosporomycetidae</taxon>
        <taxon>Pleosporales</taxon>
        <taxon>Pleosporineae</taxon>
        <taxon>Pleosporaceae</taxon>
        <taxon>Bipolaris</taxon>
    </lineage>
</organism>
<evidence type="ECO:0000313" key="2">
    <source>
        <dbReference type="EMBL" id="KAF5852641.1"/>
    </source>
</evidence>
<gene>
    <name evidence="2" type="ORF">GGP41_008043</name>
</gene>
<accession>A0A8H5ZLT2</accession>